<evidence type="ECO:0000256" key="2">
    <source>
        <dbReference type="ARBA" id="ARBA00004236"/>
    </source>
</evidence>
<comment type="caution">
    <text evidence="10">The sequence shown here is derived from an EMBL/GenBank/DDBJ whole genome shotgun (WGS) entry which is preliminary data.</text>
</comment>
<evidence type="ECO:0000259" key="9">
    <source>
        <dbReference type="Pfam" id="PF09976"/>
    </source>
</evidence>
<name>A0ABX5FEP9_9BURK</name>
<dbReference type="InterPro" id="IPR018704">
    <property type="entry name" value="SecYEG/CpoB_TPR"/>
</dbReference>
<keyword evidence="4 8" id="KW-0812">Transmembrane</keyword>
<protein>
    <recommendedName>
        <fullName evidence="9">Ancillary SecYEG translocon subunit/Cell division coordinator CpoB TPR domain-containing protein</fullName>
    </recommendedName>
</protein>
<reference evidence="10 11" key="1">
    <citation type="journal article" date="2017" name="Front. Microbiol.">
        <title>Genome of Ca. Pandoraea novymonadis, an Endosymbiotic Bacterium of the Trypanosomatid Novymonas esmeraldas.</title>
        <authorList>
            <person name="Kostygov A.Y."/>
            <person name="Butenko A."/>
            <person name="Nenarokova A."/>
            <person name="Tashyreva D."/>
            <person name="Flegontov P."/>
            <person name="Lukes J."/>
            <person name="Yurchenko V."/>
        </authorList>
    </citation>
    <scope>NUCLEOTIDE SEQUENCE [LARGE SCALE GENOMIC DNA]</scope>
    <source>
        <strain evidence="10 11">E262</strain>
    </source>
</reference>
<evidence type="ECO:0000256" key="6">
    <source>
        <dbReference type="ARBA" id="ARBA00023136"/>
    </source>
</evidence>
<keyword evidence="11" id="KW-1185">Reference proteome</keyword>
<proteinExistence type="predicted"/>
<dbReference type="PIRSF" id="PIRSF006170">
    <property type="entry name" value="YfgM"/>
    <property type="match status" value="1"/>
</dbReference>
<keyword evidence="5 8" id="KW-1133">Transmembrane helix</keyword>
<dbReference type="PANTHER" id="PTHR38035:SF1">
    <property type="entry name" value="ANCILLARY SECYEG TRANSLOCON SUBUNIT"/>
    <property type="match status" value="1"/>
</dbReference>
<evidence type="ECO:0000256" key="1">
    <source>
        <dbReference type="ARBA" id="ARBA00004167"/>
    </source>
</evidence>
<feature type="domain" description="Ancillary SecYEG translocon subunit/Cell division coordinator CpoB TPR" evidence="9">
    <location>
        <begin position="14"/>
        <end position="208"/>
    </location>
</feature>
<dbReference type="Pfam" id="PF09976">
    <property type="entry name" value="TPR_21"/>
    <property type="match status" value="1"/>
</dbReference>
<evidence type="ECO:0000256" key="7">
    <source>
        <dbReference type="ARBA" id="ARBA00023186"/>
    </source>
</evidence>
<evidence type="ECO:0000313" key="10">
    <source>
        <dbReference type="EMBL" id="PSB91933.1"/>
    </source>
</evidence>
<comment type="subcellular location">
    <subcellularLocation>
        <location evidence="2">Cell membrane</location>
    </subcellularLocation>
    <subcellularLocation>
        <location evidence="1">Membrane</location>
        <topology evidence="1">Single-pass membrane protein</topology>
    </subcellularLocation>
</comment>
<evidence type="ECO:0000256" key="4">
    <source>
        <dbReference type="ARBA" id="ARBA00022692"/>
    </source>
</evidence>
<dbReference type="Proteomes" id="UP000242660">
    <property type="component" value="Unassembled WGS sequence"/>
</dbReference>
<dbReference type="PANTHER" id="PTHR38035">
    <property type="entry name" value="UPF0070 PROTEIN YFGM"/>
    <property type="match status" value="1"/>
</dbReference>
<sequence length="209" mass="23823">MDNHQEDQQIQKIKAWYARCGKNIIWIFILIILAFVGWNLSRYLEHKQVVKARVLYGALNKAVDQNDKKQVARIVLDMEDKFRNIAYAKMTALLAAKILDGSGDSVASKKHLQWVIEGSKDNEYRQLAKLRLAGLLLDQKEYEEGLKVLSSVPSPSFIGLFEDRRGDLLAAQDKIEAARIAYKLSLEKLDTKEVSLREFIQFKLDALGG</sequence>
<evidence type="ECO:0000313" key="11">
    <source>
        <dbReference type="Proteomes" id="UP000242660"/>
    </source>
</evidence>
<dbReference type="InterPro" id="IPR026039">
    <property type="entry name" value="YfgM"/>
</dbReference>
<keyword evidence="7" id="KW-0143">Chaperone</keyword>
<accession>A0ABX5FEP9</accession>
<keyword evidence="3" id="KW-1003">Cell membrane</keyword>
<dbReference type="EMBL" id="MUHY01000001">
    <property type="protein sequence ID" value="PSB91933.1"/>
    <property type="molecule type" value="Genomic_DNA"/>
</dbReference>
<feature type="transmembrane region" description="Helical" evidence="8">
    <location>
        <begin position="24"/>
        <end position="41"/>
    </location>
</feature>
<keyword evidence="6 8" id="KW-0472">Membrane</keyword>
<gene>
    <name evidence="10" type="ORF">BZL35_00153</name>
</gene>
<organism evidence="10 11">
    <name type="scientific">Candidatus Pandoraea novymonadis</name>
    <dbReference type="NCBI Taxonomy" id="1808959"/>
    <lineage>
        <taxon>Bacteria</taxon>
        <taxon>Pseudomonadati</taxon>
        <taxon>Pseudomonadota</taxon>
        <taxon>Betaproteobacteria</taxon>
        <taxon>Burkholderiales</taxon>
        <taxon>Burkholderiaceae</taxon>
        <taxon>Pandoraea</taxon>
    </lineage>
</organism>
<evidence type="ECO:0000256" key="8">
    <source>
        <dbReference type="SAM" id="Phobius"/>
    </source>
</evidence>
<dbReference type="RefSeq" id="WP_106181882.1">
    <property type="nucleotide sequence ID" value="NZ_MUHY01000001.1"/>
</dbReference>
<evidence type="ECO:0000256" key="3">
    <source>
        <dbReference type="ARBA" id="ARBA00022475"/>
    </source>
</evidence>
<evidence type="ECO:0000256" key="5">
    <source>
        <dbReference type="ARBA" id="ARBA00022989"/>
    </source>
</evidence>